<dbReference type="EMBL" id="JBHTCG010000001">
    <property type="protein sequence ID" value="MFC7380677.1"/>
    <property type="molecule type" value="Genomic_DNA"/>
</dbReference>
<gene>
    <name evidence="1" type="ORF">ACFQSB_00585</name>
</gene>
<reference evidence="2" key="1">
    <citation type="journal article" date="2019" name="Int. J. Syst. Evol. Microbiol.">
        <title>The Global Catalogue of Microorganisms (GCM) 10K type strain sequencing project: providing services to taxonomists for standard genome sequencing and annotation.</title>
        <authorList>
            <consortium name="The Broad Institute Genomics Platform"/>
            <consortium name="The Broad Institute Genome Sequencing Center for Infectious Disease"/>
            <person name="Wu L."/>
            <person name="Ma J."/>
        </authorList>
    </citation>
    <scope>NUCLEOTIDE SEQUENCE [LARGE SCALE GENOMIC DNA]</scope>
    <source>
        <strain evidence="2">CECT 7649</strain>
    </source>
</reference>
<organism evidence="1 2">
    <name type="scientific">Sphaerisporangium rhizosphaerae</name>
    <dbReference type="NCBI Taxonomy" id="2269375"/>
    <lineage>
        <taxon>Bacteria</taxon>
        <taxon>Bacillati</taxon>
        <taxon>Actinomycetota</taxon>
        <taxon>Actinomycetes</taxon>
        <taxon>Streptosporangiales</taxon>
        <taxon>Streptosporangiaceae</taxon>
        <taxon>Sphaerisporangium</taxon>
    </lineage>
</organism>
<dbReference type="RefSeq" id="WP_380823708.1">
    <property type="nucleotide sequence ID" value="NZ_JBHTCG010000001.1"/>
</dbReference>
<name>A0ABW2NWP0_9ACTN</name>
<dbReference type="Proteomes" id="UP001596496">
    <property type="component" value="Unassembled WGS sequence"/>
</dbReference>
<accession>A0ABW2NWP0</accession>
<evidence type="ECO:0000313" key="2">
    <source>
        <dbReference type="Proteomes" id="UP001596496"/>
    </source>
</evidence>
<protein>
    <submittedName>
        <fullName evidence="1">Uncharacterized protein</fullName>
    </submittedName>
</protein>
<proteinExistence type="predicted"/>
<evidence type="ECO:0000313" key="1">
    <source>
        <dbReference type="EMBL" id="MFC7380677.1"/>
    </source>
</evidence>
<comment type="caution">
    <text evidence="1">The sequence shown here is derived from an EMBL/GenBank/DDBJ whole genome shotgun (WGS) entry which is preliminary data.</text>
</comment>
<sequence>MSTVFGDFDPRFPGIALTAGSAERWDQLRRYALGPDVPGRLSELDDRAFLDAVSSTSVLSHEMRHFHDFLLSPAGARHMRTRVVLGLNVLQLLINLRENGIWDRADALPVPITTWCRMSPGEREDWAATLADMGVRLRLPMDLPLLPDKPDYSIYTKTNVMPTDATSLAHLVTVCEGYRARLVETPVAGSGFTAAHLKEASAFLVQAQDASDSLGPDVAERFLALMTAAGNRYGVALRYLGNAFALAGAPPMSDLMAMFTGWVLLGDPVAAQDQADPLIRFALLTKAMHATGPRAFFGDGDTTRAFARWDELTGQPSTLDALRESLDRDERSLASFRASTDHVQPDLADWVTGILDGYQEFVHARRLMVGVFLGRPWAYLSPAGYLRNAEHWVAPQLRVTFLGNSALDMGTATDRGWAVAHGFEDSGGRSIAKVIYTDAEPAGVPCISREGADGLHSLFAAADVIVGPSPADASEVELLLAQKIVGDDVTLTRLF</sequence>
<keyword evidence="2" id="KW-1185">Reference proteome</keyword>